<evidence type="ECO:0000259" key="4">
    <source>
        <dbReference type="Pfam" id="PF14257"/>
    </source>
</evidence>
<dbReference type="HOGENOM" id="CLU_046535_1_0_9"/>
<keyword evidence="3" id="KW-0732">Signal</keyword>
<keyword evidence="2" id="KW-0472">Membrane</keyword>
<feature type="compositionally biased region" description="Basic and acidic residues" evidence="1">
    <location>
        <begin position="333"/>
        <end position="378"/>
    </location>
</feature>
<feature type="domain" description="DUF4349" evidence="4">
    <location>
        <begin position="89"/>
        <end position="305"/>
    </location>
</feature>
<feature type="region of interest" description="Disordered" evidence="1">
    <location>
        <begin position="329"/>
        <end position="378"/>
    </location>
</feature>
<dbReference type="Pfam" id="PF14257">
    <property type="entry name" value="DUF4349"/>
    <property type="match status" value="1"/>
</dbReference>
<comment type="caution">
    <text evidence="5">The sequence shown here is derived from an EMBL/GenBank/DDBJ whole genome shotgun (WGS) entry which is preliminary data.</text>
</comment>
<keyword evidence="2" id="KW-1133">Transmembrane helix</keyword>
<proteinExistence type="predicted"/>
<evidence type="ECO:0000313" key="6">
    <source>
        <dbReference type="Proteomes" id="UP000013085"/>
    </source>
</evidence>
<feature type="signal peptide" evidence="3">
    <location>
        <begin position="1"/>
        <end position="26"/>
    </location>
</feature>
<dbReference type="AlphaFoldDB" id="A0A0E2HFU1"/>
<accession>A0A0E2HFU1</accession>
<dbReference type="RefSeq" id="WP_002594860.1">
    <property type="nucleotide sequence ID" value="NZ_KB850998.1"/>
</dbReference>
<organism evidence="5 6">
    <name type="scientific">[Clostridium] clostridioforme 90A8</name>
    <dbReference type="NCBI Taxonomy" id="999408"/>
    <lineage>
        <taxon>Bacteria</taxon>
        <taxon>Bacillati</taxon>
        <taxon>Bacillota</taxon>
        <taxon>Clostridia</taxon>
        <taxon>Lachnospirales</taxon>
        <taxon>Lachnospiraceae</taxon>
        <taxon>Enterocloster</taxon>
    </lineage>
</organism>
<keyword evidence="2" id="KW-0812">Transmembrane</keyword>
<dbReference type="EMBL" id="AGYR01000006">
    <property type="protein sequence ID" value="ENZ18990.1"/>
    <property type="molecule type" value="Genomic_DNA"/>
</dbReference>
<reference evidence="5 6" key="1">
    <citation type="submission" date="2013-01" db="EMBL/GenBank/DDBJ databases">
        <title>The Genome Sequence of Clostridium clostridioforme 90A8.</title>
        <authorList>
            <consortium name="The Broad Institute Genome Sequencing Platform"/>
            <person name="Earl A."/>
            <person name="Ward D."/>
            <person name="Feldgarden M."/>
            <person name="Gevers D."/>
            <person name="Courvalin P."/>
            <person name="Lambert T."/>
            <person name="Walker B."/>
            <person name="Young S.K."/>
            <person name="Zeng Q."/>
            <person name="Gargeya S."/>
            <person name="Fitzgerald M."/>
            <person name="Haas B."/>
            <person name="Abouelleil A."/>
            <person name="Alvarado L."/>
            <person name="Arachchi H.M."/>
            <person name="Berlin A.M."/>
            <person name="Chapman S.B."/>
            <person name="Dewar J."/>
            <person name="Goldberg J."/>
            <person name="Griggs A."/>
            <person name="Gujja S."/>
            <person name="Hansen M."/>
            <person name="Howarth C."/>
            <person name="Imamovic A."/>
            <person name="Larimer J."/>
            <person name="McCowan C."/>
            <person name="Murphy C."/>
            <person name="Neiman D."/>
            <person name="Pearson M."/>
            <person name="Priest M."/>
            <person name="Roberts A."/>
            <person name="Saif S."/>
            <person name="Shea T."/>
            <person name="Sisk P."/>
            <person name="Sykes S."/>
            <person name="Wortman J."/>
            <person name="Nusbaum C."/>
            <person name="Birren B."/>
        </authorList>
    </citation>
    <scope>NUCLEOTIDE SEQUENCE [LARGE SCALE GENOMIC DNA]</scope>
    <source>
        <strain evidence="5 6">90A8</strain>
    </source>
</reference>
<name>A0A0E2HFU1_9FIRM</name>
<dbReference type="InterPro" id="IPR025645">
    <property type="entry name" value="DUF4349"/>
</dbReference>
<evidence type="ECO:0000256" key="2">
    <source>
        <dbReference type="SAM" id="Phobius"/>
    </source>
</evidence>
<gene>
    <name evidence="5" type="ORF">HMPREF1090_00862</name>
</gene>
<evidence type="ECO:0000256" key="1">
    <source>
        <dbReference type="SAM" id="MobiDB-lite"/>
    </source>
</evidence>
<feature type="transmembrane region" description="Helical" evidence="2">
    <location>
        <begin position="284"/>
        <end position="309"/>
    </location>
</feature>
<evidence type="ECO:0000313" key="5">
    <source>
        <dbReference type="EMBL" id="ENZ18990.1"/>
    </source>
</evidence>
<protein>
    <recommendedName>
        <fullName evidence="4">DUF4349 domain-containing protein</fullName>
    </recommendedName>
</protein>
<sequence>MKKWKTRRIWALVTAMVLLAALSLSACGSKSYNTAAMGETMAAAAYVMDAEEGQTDAAFLGENLNTLKAESGSGLSPSSDIGSPADTGRKLIRDVNMSVEARDFDGVLSQITDKVRELGGYVESSDVSGISVNSYGGSQQRYADIRARIPADRLDRFVETVESAGNVTSKQEQVTDVTLQYSDVQSRKKSMEIEQERLWALLEKAESLDAVVALEARLSEIRYELESYTSQLRLYDNQVDYSTVSINMREVKDLTPTAPDSIGTRIQKGFNRSLNNLGEAGTDLIVWIASNSPILLVLAVIIAAVVLFVRGLSRRMQGRLRFLSRSSNSRGKYMGEKKGRRDRKVQAAEEQTEKAVEEQTENRKTLEEQTEKMQKEKE</sequence>
<dbReference type="Proteomes" id="UP000013085">
    <property type="component" value="Unassembled WGS sequence"/>
</dbReference>
<feature type="chain" id="PRO_5038971739" description="DUF4349 domain-containing protein" evidence="3">
    <location>
        <begin position="27"/>
        <end position="378"/>
    </location>
</feature>
<dbReference type="PROSITE" id="PS51257">
    <property type="entry name" value="PROKAR_LIPOPROTEIN"/>
    <property type="match status" value="1"/>
</dbReference>
<dbReference type="PATRIC" id="fig|999408.3.peg.915"/>
<evidence type="ECO:0000256" key="3">
    <source>
        <dbReference type="SAM" id="SignalP"/>
    </source>
</evidence>